<keyword evidence="1" id="KW-0175">Coiled coil</keyword>
<protein>
    <submittedName>
        <fullName evidence="2">Uncharacterized protein</fullName>
    </submittedName>
</protein>
<sequence length="247" mass="28754">MVSFMLLSVEILTVLCIFTQTYSILYIVNEIVLHSESESVESLCRHVSNLQRDRREQDERITELELMLDELADEMGSKVGHRKEYKKHRRIVEHLLVDAYELTSAQDMYWVEPPTIGGAGVKLELGPAGAGDRIGFGTDRRRPHRTAQVTLYYLLNQHCVHASMRNLESLYGYSRFRFHEIMSRLDVTPGHRAIRLRVERDYLDQLGLFNEPLTDYDPQLTKPINDLKQYCLNRGIAYRRSLLDSHD</sequence>
<reference evidence="2 3" key="1">
    <citation type="submission" date="2018-03" db="EMBL/GenBank/DDBJ databases">
        <title>Genomic Encyclopedia of Archaeal and Bacterial Type Strains, Phase II (KMG-II): from individual species to whole genera.</title>
        <authorList>
            <person name="Goeker M."/>
        </authorList>
    </citation>
    <scope>NUCLEOTIDE SEQUENCE [LARGE SCALE GENOMIC DNA]</scope>
    <source>
        <strain evidence="2 3">DSM 28354</strain>
    </source>
</reference>
<comment type="caution">
    <text evidence="2">The sequence shown here is derived from an EMBL/GenBank/DDBJ whole genome shotgun (WGS) entry which is preliminary data.</text>
</comment>
<proteinExistence type="predicted"/>
<gene>
    <name evidence="2" type="ORF">CLV58_12580</name>
</gene>
<accession>A0A2T0S8R6</accession>
<dbReference type="EMBL" id="PVTE01000025">
    <property type="protein sequence ID" value="PRY29818.1"/>
    <property type="molecule type" value="Genomic_DNA"/>
</dbReference>
<feature type="coiled-coil region" evidence="1">
    <location>
        <begin position="47"/>
        <end position="74"/>
    </location>
</feature>
<organism evidence="2 3">
    <name type="scientific">Spirosoma oryzae</name>
    <dbReference type="NCBI Taxonomy" id="1469603"/>
    <lineage>
        <taxon>Bacteria</taxon>
        <taxon>Pseudomonadati</taxon>
        <taxon>Bacteroidota</taxon>
        <taxon>Cytophagia</taxon>
        <taxon>Cytophagales</taxon>
        <taxon>Cytophagaceae</taxon>
        <taxon>Spirosoma</taxon>
    </lineage>
</organism>
<dbReference type="Proteomes" id="UP000238375">
    <property type="component" value="Unassembled WGS sequence"/>
</dbReference>
<evidence type="ECO:0000313" key="2">
    <source>
        <dbReference type="EMBL" id="PRY29818.1"/>
    </source>
</evidence>
<evidence type="ECO:0000313" key="3">
    <source>
        <dbReference type="Proteomes" id="UP000238375"/>
    </source>
</evidence>
<keyword evidence="3" id="KW-1185">Reference proteome</keyword>
<evidence type="ECO:0000256" key="1">
    <source>
        <dbReference type="SAM" id="Coils"/>
    </source>
</evidence>
<dbReference type="AlphaFoldDB" id="A0A2T0S8R6"/>
<name>A0A2T0S8R6_9BACT</name>